<feature type="chain" id="PRO_5006039131" description="Tetratricopeptide repeat protein" evidence="1">
    <location>
        <begin position="22"/>
        <end position="312"/>
    </location>
</feature>
<protein>
    <recommendedName>
        <fullName evidence="4">Tetratricopeptide repeat protein</fullName>
    </recommendedName>
</protein>
<reference evidence="2 3" key="1">
    <citation type="journal article" date="2015" name="Genome Announc.">
        <title>Complete Genome Sequence of Polypropylene Glycol- and Polyethylene Glycol-Degrading Sphingopyxis macrogoltabida Strain EY-1.</title>
        <authorList>
            <person name="Ohtsubo Y."/>
            <person name="Nagata Y."/>
            <person name="Numata M."/>
            <person name="Tsuchikane K."/>
            <person name="Hosoyama A."/>
            <person name="Yamazoe A."/>
            <person name="Tsuda M."/>
            <person name="Fujita N."/>
            <person name="Kawai F."/>
        </authorList>
    </citation>
    <scope>NUCLEOTIDE SEQUENCE [LARGE SCALE GENOMIC DNA]</scope>
    <source>
        <strain evidence="2 3">EY-1</strain>
    </source>
</reference>
<gene>
    <name evidence="2" type="ORF">AN936_11865</name>
</gene>
<name>A0A0N9UXW1_SPHMC</name>
<feature type="signal peptide" evidence="1">
    <location>
        <begin position="1"/>
        <end position="21"/>
    </location>
</feature>
<accession>A0A0N9UXW1</accession>
<dbReference type="Proteomes" id="UP000058074">
    <property type="component" value="Chromosome"/>
</dbReference>
<dbReference type="RefSeq" id="WP_054588323.1">
    <property type="nucleotide sequence ID" value="NZ_CP012700.1"/>
</dbReference>
<keyword evidence="1" id="KW-0732">Signal</keyword>
<organism evidence="2 3">
    <name type="scientific">Sphingopyxis macrogoltabida</name>
    <name type="common">Sphingomonas macrogoltabidus</name>
    <dbReference type="NCBI Taxonomy" id="33050"/>
    <lineage>
        <taxon>Bacteria</taxon>
        <taxon>Pseudomonadati</taxon>
        <taxon>Pseudomonadota</taxon>
        <taxon>Alphaproteobacteria</taxon>
        <taxon>Sphingomonadales</taxon>
        <taxon>Sphingomonadaceae</taxon>
        <taxon>Sphingopyxis</taxon>
    </lineage>
</organism>
<evidence type="ECO:0000313" key="2">
    <source>
        <dbReference type="EMBL" id="ALH81037.1"/>
    </source>
</evidence>
<dbReference type="PATRIC" id="fig|33050.5.peg.2453"/>
<evidence type="ECO:0000256" key="1">
    <source>
        <dbReference type="SAM" id="SignalP"/>
    </source>
</evidence>
<evidence type="ECO:0008006" key="4">
    <source>
        <dbReference type="Google" id="ProtNLM"/>
    </source>
</evidence>
<dbReference type="EMBL" id="CP012700">
    <property type="protein sequence ID" value="ALH81037.1"/>
    <property type="molecule type" value="Genomic_DNA"/>
</dbReference>
<evidence type="ECO:0000313" key="3">
    <source>
        <dbReference type="Proteomes" id="UP000058074"/>
    </source>
</evidence>
<dbReference type="OrthoDB" id="7426733at2"/>
<dbReference type="AlphaFoldDB" id="A0A0N9UXW1"/>
<dbReference type="KEGG" id="smag:AN936_11865"/>
<proteinExistence type="predicted"/>
<sequence length="312" mass="34099">MVDARAALAAVCLCLAAPAGAEVLTIAAAEPANAEANDLYRLAVERFEGRDGAVFAQALEAELGAAEFDGRPYFRIVAPESGAPVDALVTGTVRSNVEEVPVTEKRDRCTEYDPADKKKCLNEVEVEIRCRRRIATAATTVRLVAIADGSVRYSRPLNARDEITYCPDRSASRTVEQFVNATRKKQVEAIRDDLAPRRYVLDVRVDENRKGLAKPAAEAFKNAIRQTKSDQAGACAAWTALTRDAVPTAALAFNLGLCSEMQGDFDAAIDWYGEAQRQGLRGEAIPAALTRIERHRQAIADWQARKQLMGYQ</sequence>